<evidence type="ECO:0000313" key="13">
    <source>
        <dbReference type="Proteomes" id="UP000261212"/>
    </source>
</evidence>
<dbReference type="Pfam" id="PF00288">
    <property type="entry name" value="GHMP_kinases_N"/>
    <property type="match status" value="1"/>
</dbReference>
<evidence type="ECO:0000256" key="5">
    <source>
        <dbReference type="ARBA" id="ARBA00022741"/>
    </source>
</evidence>
<feature type="domain" description="GHMP kinase N-terminal" evidence="10">
    <location>
        <begin position="65"/>
        <end position="143"/>
    </location>
</feature>
<dbReference type="EC" id="2.7.1.148" evidence="2 9"/>
<evidence type="ECO:0000259" key="10">
    <source>
        <dbReference type="Pfam" id="PF00288"/>
    </source>
</evidence>
<dbReference type="RefSeq" id="WP_117531095.1">
    <property type="nucleotide sequence ID" value="NZ_JANJZK010000011.1"/>
</dbReference>
<dbReference type="AlphaFoldDB" id="A0A3E3E0D7"/>
<accession>A0A3E3E0D7</accession>
<dbReference type="Gene3D" id="3.30.230.10">
    <property type="match status" value="1"/>
</dbReference>
<feature type="binding site" evidence="9">
    <location>
        <begin position="93"/>
        <end position="103"/>
    </location>
    <ligand>
        <name>ATP</name>
        <dbReference type="ChEBI" id="CHEBI:30616"/>
    </ligand>
</feature>
<dbReference type="GO" id="GO:0019288">
    <property type="term" value="P:isopentenyl diphosphate biosynthetic process, methylerythritol 4-phosphate pathway"/>
    <property type="evidence" value="ECO:0007669"/>
    <property type="project" value="UniProtKB-UniRule"/>
</dbReference>
<dbReference type="PANTHER" id="PTHR43527:SF2">
    <property type="entry name" value="4-DIPHOSPHOCYTIDYL-2-C-METHYL-D-ERYTHRITOL KINASE, CHLOROPLASTIC"/>
    <property type="match status" value="1"/>
</dbReference>
<name>A0A3E3E0D7_9FIRM</name>
<feature type="domain" description="GHMP kinase C-terminal" evidence="11">
    <location>
        <begin position="207"/>
        <end position="273"/>
    </location>
</feature>
<dbReference type="EMBL" id="QUSM01000002">
    <property type="protein sequence ID" value="RGD75000.1"/>
    <property type="molecule type" value="Genomic_DNA"/>
</dbReference>
<sequence length="294" mass="33199">MDKLQIKIPAKVNLGLDVVGKRKDNYHDIKTVMHSINIYDYLTFEKSEKIVITCNNDEVPRDENNIVYKCIKEISKLKSDRDLLSVHIEKRIPVCAGLGGGSANGAAALIAYNKIYDLGLSRNQLCEIGRKIGADIPFLIHSGAGMCEGIGEKIRPIYPYIPSYIVLCKPDFGVSTKFAYDLIDNATDLKRPDFTALMNGLLNSDKKKLKKGLINVFEPFVLEKYPEIRYIKDKFEKLDAVGVQMSGSGPSVFALFDSLEKAQYAYEEFFKEYNTVFLTNFTESDNSLLTYELR</sequence>
<dbReference type="Proteomes" id="UP000261212">
    <property type="component" value="Unassembled WGS sequence"/>
</dbReference>
<dbReference type="InterPro" id="IPR014721">
    <property type="entry name" value="Ribsml_uS5_D2-typ_fold_subgr"/>
</dbReference>
<dbReference type="Gene3D" id="3.30.70.890">
    <property type="entry name" value="GHMP kinase, C-terminal domain"/>
    <property type="match status" value="1"/>
</dbReference>
<evidence type="ECO:0000259" key="11">
    <source>
        <dbReference type="Pfam" id="PF08544"/>
    </source>
</evidence>
<dbReference type="SUPFAM" id="SSF54211">
    <property type="entry name" value="Ribosomal protein S5 domain 2-like"/>
    <property type="match status" value="1"/>
</dbReference>
<keyword evidence="6 9" id="KW-0418">Kinase</keyword>
<comment type="pathway">
    <text evidence="9">Isoprenoid biosynthesis; isopentenyl diphosphate biosynthesis via DXP pathway; isopentenyl diphosphate from 1-deoxy-D-xylulose 5-phosphate: step 3/6.</text>
</comment>
<evidence type="ECO:0000256" key="6">
    <source>
        <dbReference type="ARBA" id="ARBA00022777"/>
    </source>
</evidence>
<dbReference type="GO" id="GO:0005524">
    <property type="term" value="F:ATP binding"/>
    <property type="evidence" value="ECO:0007669"/>
    <property type="project" value="UniProtKB-UniRule"/>
</dbReference>
<dbReference type="HAMAP" id="MF_00061">
    <property type="entry name" value="IspE"/>
    <property type="match status" value="1"/>
</dbReference>
<evidence type="ECO:0000256" key="1">
    <source>
        <dbReference type="ARBA" id="ARBA00009684"/>
    </source>
</evidence>
<proteinExistence type="inferred from homology"/>
<gene>
    <name evidence="9" type="primary">ispE</name>
    <name evidence="12" type="ORF">DW687_01375</name>
</gene>
<evidence type="ECO:0000256" key="7">
    <source>
        <dbReference type="ARBA" id="ARBA00022840"/>
    </source>
</evidence>
<evidence type="ECO:0000313" key="12">
    <source>
        <dbReference type="EMBL" id="RGD75000.1"/>
    </source>
</evidence>
<dbReference type="GO" id="GO:0016114">
    <property type="term" value="P:terpenoid biosynthetic process"/>
    <property type="evidence" value="ECO:0007669"/>
    <property type="project" value="UniProtKB-UniRule"/>
</dbReference>
<keyword evidence="9" id="KW-0414">Isoprene biosynthesis</keyword>
<comment type="similarity">
    <text evidence="1 9">Belongs to the GHMP kinase family. IspE subfamily.</text>
</comment>
<evidence type="ECO:0000256" key="3">
    <source>
        <dbReference type="ARBA" id="ARBA00017473"/>
    </source>
</evidence>
<dbReference type="UniPathway" id="UPA00056">
    <property type="reaction ID" value="UER00094"/>
</dbReference>
<dbReference type="PRINTS" id="PR00958">
    <property type="entry name" value="HOMSERKINASE"/>
</dbReference>
<dbReference type="NCBIfam" id="TIGR00154">
    <property type="entry name" value="ispE"/>
    <property type="match status" value="1"/>
</dbReference>
<evidence type="ECO:0000256" key="8">
    <source>
        <dbReference type="ARBA" id="ARBA00032554"/>
    </source>
</evidence>
<feature type="active site" evidence="9">
    <location>
        <position position="135"/>
    </location>
</feature>
<dbReference type="PANTHER" id="PTHR43527">
    <property type="entry name" value="4-DIPHOSPHOCYTIDYL-2-C-METHYL-D-ERYTHRITOL KINASE, CHLOROPLASTIC"/>
    <property type="match status" value="1"/>
</dbReference>
<evidence type="ECO:0000256" key="9">
    <source>
        <dbReference type="HAMAP-Rule" id="MF_00061"/>
    </source>
</evidence>
<reference evidence="12 13" key="1">
    <citation type="submission" date="2018-08" db="EMBL/GenBank/DDBJ databases">
        <title>A genome reference for cultivated species of the human gut microbiota.</title>
        <authorList>
            <person name="Zou Y."/>
            <person name="Xue W."/>
            <person name="Luo G."/>
        </authorList>
    </citation>
    <scope>NUCLEOTIDE SEQUENCE [LARGE SCALE GENOMIC DNA]</scope>
    <source>
        <strain evidence="12 13">AM25-6</strain>
    </source>
</reference>
<dbReference type="SUPFAM" id="SSF55060">
    <property type="entry name" value="GHMP Kinase, C-terminal domain"/>
    <property type="match status" value="1"/>
</dbReference>
<dbReference type="InterPro" id="IPR006204">
    <property type="entry name" value="GHMP_kinase_N_dom"/>
</dbReference>
<feature type="active site" evidence="9">
    <location>
        <position position="11"/>
    </location>
</feature>
<dbReference type="InterPro" id="IPR013750">
    <property type="entry name" value="GHMP_kinase_C_dom"/>
</dbReference>
<dbReference type="InterPro" id="IPR036554">
    <property type="entry name" value="GHMP_kinase_C_sf"/>
</dbReference>
<dbReference type="InterPro" id="IPR004424">
    <property type="entry name" value="IspE"/>
</dbReference>
<evidence type="ECO:0000256" key="4">
    <source>
        <dbReference type="ARBA" id="ARBA00022679"/>
    </source>
</evidence>
<keyword evidence="5 9" id="KW-0547">Nucleotide-binding</keyword>
<comment type="caution">
    <text evidence="12">The sequence shown here is derived from an EMBL/GenBank/DDBJ whole genome shotgun (WGS) entry which is preliminary data.</text>
</comment>
<dbReference type="InterPro" id="IPR020568">
    <property type="entry name" value="Ribosomal_Su5_D2-typ_SF"/>
</dbReference>
<dbReference type="GO" id="GO:0050515">
    <property type="term" value="F:4-(cytidine 5'-diphospho)-2-C-methyl-D-erythritol kinase activity"/>
    <property type="evidence" value="ECO:0007669"/>
    <property type="project" value="UniProtKB-UniRule"/>
</dbReference>
<dbReference type="PIRSF" id="PIRSF010376">
    <property type="entry name" value="IspE"/>
    <property type="match status" value="1"/>
</dbReference>
<evidence type="ECO:0000256" key="2">
    <source>
        <dbReference type="ARBA" id="ARBA00012052"/>
    </source>
</evidence>
<keyword evidence="4 9" id="KW-0808">Transferase</keyword>
<protein>
    <recommendedName>
        <fullName evidence="3 9">4-diphosphocytidyl-2-C-methyl-D-erythritol kinase</fullName>
        <shortName evidence="9">CMK</shortName>
        <ecNumber evidence="2 9">2.7.1.148</ecNumber>
    </recommendedName>
    <alternativeName>
        <fullName evidence="8 9">4-(cytidine-5'-diphospho)-2-C-methyl-D-erythritol kinase</fullName>
    </alternativeName>
</protein>
<dbReference type="Pfam" id="PF08544">
    <property type="entry name" value="GHMP_kinases_C"/>
    <property type="match status" value="1"/>
</dbReference>
<comment type="catalytic activity">
    <reaction evidence="9">
        <text>4-CDP-2-C-methyl-D-erythritol + ATP = 4-CDP-2-C-methyl-D-erythritol 2-phosphate + ADP + H(+)</text>
        <dbReference type="Rhea" id="RHEA:18437"/>
        <dbReference type="ChEBI" id="CHEBI:15378"/>
        <dbReference type="ChEBI" id="CHEBI:30616"/>
        <dbReference type="ChEBI" id="CHEBI:57823"/>
        <dbReference type="ChEBI" id="CHEBI:57919"/>
        <dbReference type="ChEBI" id="CHEBI:456216"/>
        <dbReference type="EC" id="2.7.1.148"/>
    </reaction>
</comment>
<keyword evidence="7 9" id="KW-0067">ATP-binding</keyword>
<organism evidence="12 13">
    <name type="scientific">Anaerofustis stercorihominis</name>
    <dbReference type="NCBI Taxonomy" id="214853"/>
    <lineage>
        <taxon>Bacteria</taxon>
        <taxon>Bacillati</taxon>
        <taxon>Bacillota</taxon>
        <taxon>Clostridia</taxon>
        <taxon>Eubacteriales</taxon>
        <taxon>Eubacteriaceae</taxon>
        <taxon>Anaerofustis</taxon>
    </lineage>
</organism>
<comment type="function">
    <text evidence="9">Catalyzes the phosphorylation of the position 2 hydroxy group of 4-diphosphocytidyl-2C-methyl-D-erythritol.</text>
</comment>